<accession>A0A0T7FWT7</accession>
<protein>
    <submittedName>
        <fullName evidence="3">Sensory transduction protein LytT, putative</fullName>
    </submittedName>
</protein>
<gene>
    <name evidence="3" type="ORF">NGAL_HAMBI1145_49010</name>
</gene>
<feature type="transmembrane region" description="Helical" evidence="1">
    <location>
        <begin position="120"/>
        <end position="141"/>
    </location>
</feature>
<keyword evidence="1" id="KW-1133">Transmembrane helix</keyword>
<proteinExistence type="predicted"/>
<dbReference type="Proteomes" id="UP000046176">
    <property type="component" value="Unassembled WGS sequence"/>
</dbReference>
<organism evidence="3 4">
    <name type="scientific">Neorhizobium galegae bv. officinalis</name>
    <dbReference type="NCBI Taxonomy" id="323656"/>
    <lineage>
        <taxon>Bacteria</taxon>
        <taxon>Pseudomonadati</taxon>
        <taxon>Pseudomonadota</taxon>
        <taxon>Alphaproteobacteria</taxon>
        <taxon>Hyphomicrobiales</taxon>
        <taxon>Rhizobiaceae</taxon>
        <taxon>Rhizobium/Agrobacterium group</taxon>
        <taxon>Neorhizobium</taxon>
    </lineage>
</organism>
<evidence type="ECO:0000313" key="4">
    <source>
        <dbReference type="Proteomes" id="UP000046176"/>
    </source>
</evidence>
<evidence type="ECO:0000259" key="2">
    <source>
        <dbReference type="PROSITE" id="PS50930"/>
    </source>
</evidence>
<feature type="transmembrane region" description="Helical" evidence="1">
    <location>
        <begin position="88"/>
        <end position="114"/>
    </location>
</feature>
<dbReference type="GO" id="GO:0003677">
    <property type="term" value="F:DNA binding"/>
    <property type="evidence" value="ECO:0007669"/>
    <property type="project" value="InterPro"/>
</dbReference>
<dbReference type="Pfam" id="PF04397">
    <property type="entry name" value="LytTR"/>
    <property type="match status" value="1"/>
</dbReference>
<evidence type="ECO:0000313" key="3">
    <source>
        <dbReference type="EMBL" id="CDZ39485.1"/>
    </source>
</evidence>
<dbReference type="InterPro" id="IPR012362">
    <property type="entry name" value="LytTR_TM"/>
</dbReference>
<keyword evidence="1" id="KW-0472">Membrane</keyword>
<feature type="domain" description="HTH LytTR-type" evidence="2">
    <location>
        <begin position="185"/>
        <end position="272"/>
    </location>
</feature>
<dbReference type="PIRSF" id="PIRSF031737">
    <property type="entry name" value="TM_LytTR"/>
    <property type="match status" value="1"/>
</dbReference>
<evidence type="ECO:0000256" key="1">
    <source>
        <dbReference type="SAM" id="Phobius"/>
    </source>
</evidence>
<dbReference type="RefSeq" id="WP_046668736.1">
    <property type="nucleotide sequence ID" value="NZ_CCRH01000016.1"/>
</dbReference>
<dbReference type="SMART" id="SM00850">
    <property type="entry name" value="LytTR"/>
    <property type="match status" value="1"/>
</dbReference>
<dbReference type="AlphaFoldDB" id="A0A0T7FWT7"/>
<dbReference type="Gene3D" id="2.40.50.1020">
    <property type="entry name" value="LytTr DNA-binding domain"/>
    <property type="match status" value="1"/>
</dbReference>
<dbReference type="PROSITE" id="PS50930">
    <property type="entry name" value="HTH_LYTTR"/>
    <property type="match status" value="1"/>
</dbReference>
<feature type="transmembrane region" description="Helical" evidence="1">
    <location>
        <begin position="51"/>
        <end position="76"/>
    </location>
</feature>
<dbReference type="InterPro" id="IPR007492">
    <property type="entry name" value="LytTR_DNA-bd_dom"/>
</dbReference>
<dbReference type="OrthoDB" id="7028951at2"/>
<keyword evidence="1" id="KW-0812">Transmembrane</keyword>
<feature type="transmembrane region" description="Helical" evidence="1">
    <location>
        <begin position="20"/>
        <end position="39"/>
    </location>
</feature>
<dbReference type="EMBL" id="CCRH01000016">
    <property type="protein sequence ID" value="CDZ39485.1"/>
    <property type="molecule type" value="Genomic_DNA"/>
</dbReference>
<sequence>MNHPFLSSTLRELQLFTRSWRFWTTFALVILIFVVSGPYGTFERMTLGIRLGYWLIVHAVTWSIAICLSVMAEILLRKRLEHTLARMMIGSLTAALPIGFALGAIDFAFFGHWIGIGDGFRRALVALPLCALFCLLTYMAMHRQIAAVSAPAPPASPSSAPAPAASPSSEPEILARLKPHNRGALLRLSVQDHYTEVVTSRGRELILLRFADALKELGLTPGLQVHRSHWVADAHVETLKRDGGKLLLIMRDGTEIPVSRTYADAVRTRFGDLSH</sequence>
<reference evidence="3 4" key="1">
    <citation type="submission" date="2014-08" db="EMBL/GenBank/DDBJ databases">
        <authorList>
            <person name="Chen Y.-H."/>
        </authorList>
    </citation>
    <scope>NUCLEOTIDE SEQUENCE [LARGE SCALE GENOMIC DNA]</scope>
</reference>
<name>A0A0T7FWT7_NEOGA</name>